<evidence type="ECO:0000313" key="2">
    <source>
        <dbReference type="EMBL" id="GBC98056.1"/>
    </source>
</evidence>
<proteinExistence type="predicted"/>
<comment type="caution">
    <text evidence="2">The sequence shown here is derived from an EMBL/GenBank/DDBJ whole genome shotgun (WGS) entry which is preliminary data.</text>
</comment>
<gene>
    <name evidence="2" type="ORF">HRbin17_00551</name>
</gene>
<dbReference type="Proteomes" id="UP000236173">
    <property type="component" value="Unassembled WGS sequence"/>
</dbReference>
<reference evidence="3" key="1">
    <citation type="submission" date="2017-09" db="EMBL/GenBank/DDBJ databases">
        <title>Metaegenomics of thermophilic ammonia-oxidizing enrichment culture.</title>
        <authorList>
            <person name="Kato S."/>
            <person name="Suzuki K."/>
        </authorList>
    </citation>
    <scope>NUCLEOTIDE SEQUENCE [LARGE SCALE GENOMIC DNA]</scope>
</reference>
<dbReference type="EMBL" id="BEHT01000005">
    <property type="protein sequence ID" value="GBC98056.1"/>
    <property type="molecule type" value="Genomic_DNA"/>
</dbReference>
<name>A0A2H5XA34_9BACT</name>
<feature type="chain" id="PRO_5014135817" description="Outer membrane protein beta-barrel domain-containing protein" evidence="1">
    <location>
        <begin position="25"/>
        <end position="176"/>
    </location>
</feature>
<evidence type="ECO:0000256" key="1">
    <source>
        <dbReference type="SAM" id="SignalP"/>
    </source>
</evidence>
<protein>
    <recommendedName>
        <fullName evidence="4">Outer membrane protein beta-barrel domain-containing protein</fullName>
    </recommendedName>
</protein>
<organism evidence="2 3">
    <name type="scientific">Candidatus Fervidibacter japonicus</name>
    <dbReference type="NCBI Taxonomy" id="2035412"/>
    <lineage>
        <taxon>Bacteria</taxon>
        <taxon>Candidatus Fervidibacterota</taxon>
        <taxon>Candidatus Fervidibacter</taxon>
    </lineage>
</organism>
<sequence>MRWRWSVGAALIAATTMSVLPSGAQEQGQRVGLQLGAWRPTSSSVRRQIKSTWPYAALTYSLHAAEGKTPVTLLLDWTGRKNSDTQSKVTQVDLLATVRQGVSSDREGKSHFYWTVGIGPVWSRIEEMGDKKTRIRAAGTVGLGWAWQRRAGLELRYQVGSSKFNTGALLALNLGF</sequence>
<evidence type="ECO:0000313" key="3">
    <source>
        <dbReference type="Proteomes" id="UP000236173"/>
    </source>
</evidence>
<dbReference type="AlphaFoldDB" id="A0A2H5XA34"/>
<accession>A0A2H5XA34</accession>
<feature type="signal peptide" evidence="1">
    <location>
        <begin position="1"/>
        <end position="24"/>
    </location>
</feature>
<evidence type="ECO:0008006" key="4">
    <source>
        <dbReference type="Google" id="ProtNLM"/>
    </source>
</evidence>
<keyword evidence="1" id="KW-0732">Signal</keyword>